<evidence type="ECO:0000256" key="3">
    <source>
        <dbReference type="ARBA" id="ARBA00022741"/>
    </source>
</evidence>
<feature type="transmembrane region" description="Helical" evidence="7">
    <location>
        <begin position="9"/>
        <end position="34"/>
    </location>
</feature>
<dbReference type="Pfam" id="PF00005">
    <property type="entry name" value="ABC_tran"/>
    <property type="match status" value="1"/>
</dbReference>
<dbReference type="GO" id="GO:0005524">
    <property type="term" value="F:ATP binding"/>
    <property type="evidence" value="ECO:0007669"/>
    <property type="project" value="UniProtKB-KW"/>
</dbReference>
<dbReference type="Gene3D" id="1.20.1560.10">
    <property type="entry name" value="ABC transporter type 1, transmembrane domain"/>
    <property type="match status" value="1"/>
</dbReference>
<dbReference type="InterPro" id="IPR027417">
    <property type="entry name" value="P-loop_NTPase"/>
</dbReference>
<evidence type="ECO:0000313" key="11">
    <source>
        <dbReference type="Proteomes" id="UP000295684"/>
    </source>
</evidence>
<evidence type="ECO:0000256" key="6">
    <source>
        <dbReference type="ARBA" id="ARBA00023136"/>
    </source>
</evidence>
<dbReference type="InterPro" id="IPR003593">
    <property type="entry name" value="AAA+_ATPase"/>
</dbReference>
<keyword evidence="4 10" id="KW-0067">ATP-binding</keyword>
<dbReference type="PROSITE" id="PS50893">
    <property type="entry name" value="ABC_TRANSPORTER_2"/>
    <property type="match status" value="1"/>
</dbReference>
<dbReference type="GO" id="GO:0034040">
    <property type="term" value="F:ATPase-coupled lipid transmembrane transporter activity"/>
    <property type="evidence" value="ECO:0007669"/>
    <property type="project" value="TreeGrafter"/>
</dbReference>
<feature type="transmembrane region" description="Helical" evidence="7">
    <location>
        <begin position="111"/>
        <end position="138"/>
    </location>
</feature>
<name>A0A4R2HG36_9SPHI</name>
<dbReference type="PROSITE" id="PS50929">
    <property type="entry name" value="ABC_TM1F"/>
    <property type="match status" value="1"/>
</dbReference>
<dbReference type="Gene3D" id="3.40.50.300">
    <property type="entry name" value="P-loop containing nucleotide triphosphate hydrolases"/>
    <property type="match status" value="1"/>
</dbReference>
<keyword evidence="5 7" id="KW-1133">Transmembrane helix</keyword>
<dbReference type="CDD" id="cd03228">
    <property type="entry name" value="ABCC_MRP_Like"/>
    <property type="match status" value="1"/>
</dbReference>
<dbReference type="PANTHER" id="PTHR24221">
    <property type="entry name" value="ATP-BINDING CASSETTE SUB-FAMILY B"/>
    <property type="match status" value="1"/>
</dbReference>
<sequence length="551" mass="63030">MFRISVKSILFLVAFSIPNTILTLGILTMVNYIVSGKMLAIYGNLDIYFFSLVIFSFLLNIFFQKKIIVFSNKLIYESELHIMENFQKASMHHLEEIGLQRIYSIIEDLRVLVFLPGIINTAITSLMTLFICLIYFLVVSLPSAIFIITLIMVISSVYYAVNIKVKHSMDRLKELNNSYFAIVDDILKGFREFKLSMIRRTGIRENYLRPNRLSVNKIETRVSGLMSVINLFSQYGLYLLIGIVIFILPRTGMLNKQEVTTFVIILLFIRGPINSLMALQGFFNRAFVANKRIATFLKDIKDLPVSNVAESLTTHPEGLNEIVFDQVSYQYKSALSGDGFAIKEINLTIKKGEFIFVIGGNGSGKSTFINLLTGIYHPTSGNIFFNGKRVGNDSQYYRNHISAVYSEPHLFSANYEGYKLENNAVYKALLETMELDTVVSGIDDAAARRKFSKGQTKRMAMIFALLEERPILVLDEWAADQDPHFRKYFYEEMLIKLREQGKTIIAVTHDDAYFKHADRIIKFDYGQVVKDIDLKSHSLEADELWNIPVNL</sequence>
<keyword evidence="3" id="KW-0547">Nucleotide-binding</keyword>
<dbReference type="OrthoDB" id="846150at2"/>
<organism evidence="10 11">
    <name type="scientific">Pedobacter psychrotolerans</name>
    <dbReference type="NCBI Taxonomy" id="1843235"/>
    <lineage>
        <taxon>Bacteria</taxon>
        <taxon>Pseudomonadati</taxon>
        <taxon>Bacteroidota</taxon>
        <taxon>Sphingobacteriia</taxon>
        <taxon>Sphingobacteriales</taxon>
        <taxon>Sphingobacteriaceae</taxon>
        <taxon>Pedobacter</taxon>
    </lineage>
</organism>
<evidence type="ECO:0000256" key="5">
    <source>
        <dbReference type="ARBA" id="ARBA00022989"/>
    </source>
</evidence>
<feature type="transmembrane region" description="Helical" evidence="7">
    <location>
        <begin position="222"/>
        <end position="248"/>
    </location>
</feature>
<feature type="transmembrane region" description="Helical" evidence="7">
    <location>
        <begin position="40"/>
        <end position="63"/>
    </location>
</feature>
<dbReference type="InterPro" id="IPR003439">
    <property type="entry name" value="ABC_transporter-like_ATP-bd"/>
</dbReference>
<dbReference type="SMART" id="SM00382">
    <property type="entry name" value="AAA"/>
    <property type="match status" value="1"/>
</dbReference>
<dbReference type="GO" id="GO:0140359">
    <property type="term" value="F:ABC-type transporter activity"/>
    <property type="evidence" value="ECO:0007669"/>
    <property type="project" value="InterPro"/>
</dbReference>
<proteinExistence type="predicted"/>
<evidence type="ECO:0000259" key="9">
    <source>
        <dbReference type="PROSITE" id="PS50929"/>
    </source>
</evidence>
<dbReference type="SUPFAM" id="SSF52540">
    <property type="entry name" value="P-loop containing nucleoside triphosphate hydrolases"/>
    <property type="match status" value="1"/>
</dbReference>
<keyword evidence="2 7" id="KW-0812">Transmembrane</keyword>
<dbReference type="AlphaFoldDB" id="A0A4R2HG36"/>
<evidence type="ECO:0000256" key="7">
    <source>
        <dbReference type="SAM" id="Phobius"/>
    </source>
</evidence>
<evidence type="ECO:0000256" key="2">
    <source>
        <dbReference type="ARBA" id="ARBA00022692"/>
    </source>
</evidence>
<dbReference type="InterPro" id="IPR036640">
    <property type="entry name" value="ABC1_TM_sf"/>
</dbReference>
<feature type="transmembrane region" description="Helical" evidence="7">
    <location>
        <begin position="144"/>
        <end position="161"/>
    </location>
</feature>
<dbReference type="Proteomes" id="UP000295684">
    <property type="component" value="Unassembled WGS sequence"/>
</dbReference>
<reference evidence="10 11" key="1">
    <citation type="submission" date="2019-03" db="EMBL/GenBank/DDBJ databases">
        <title>Genomic Encyclopedia of Type Strains, Phase IV (KMG-IV): sequencing the most valuable type-strain genomes for metagenomic binning, comparative biology and taxonomic classification.</title>
        <authorList>
            <person name="Goeker M."/>
        </authorList>
    </citation>
    <scope>NUCLEOTIDE SEQUENCE [LARGE SCALE GENOMIC DNA]</scope>
    <source>
        <strain evidence="10 11">DSM 103236</strain>
    </source>
</reference>
<evidence type="ECO:0000313" key="10">
    <source>
        <dbReference type="EMBL" id="TCO25230.1"/>
    </source>
</evidence>
<feature type="domain" description="ABC transmembrane type-1" evidence="9">
    <location>
        <begin position="8"/>
        <end position="285"/>
    </location>
</feature>
<keyword evidence="6 7" id="KW-0472">Membrane</keyword>
<dbReference type="EMBL" id="SLWO01000004">
    <property type="protein sequence ID" value="TCO25230.1"/>
    <property type="molecule type" value="Genomic_DNA"/>
</dbReference>
<comment type="caution">
    <text evidence="10">The sequence shown here is derived from an EMBL/GenBank/DDBJ whole genome shotgun (WGS) entry which is preliminary data.</text>
</comment>
<feature type="domain" description="ABC transporter" evidence="8">
    <location>
        <begin position="322"/>
        <end position="550"/>
    </location>
</feature>
<feature type="transmembrane region" description="Helical" evidence="7">
    <location>
        <begin position="260"/>
        <end position="283"/>
    </location>
</feature>
<accession>A0A4R2HG36</accession>
<dbReference type="GO" id="GO:0005886">
    <property type="term" value="C:plasma membrane"/>
    <property type="evidence" value="ECO:0007669"/>
    <property type="project" value="UniProtKB-SubCell"/>
</dbReference>
<dbReference type="PANTHER" id="PTHR24221:SF653">
    <property type="entry name" value="TRANSPORT ATP-BINDING PROTEIN CYDC"/>
    <property type="match status" value="1"/>
</dbReference>
<dbReference type="GO" id="GO:0016887">
    <property type="term" value="F:ATP hydrolysis activity"/>
    <property type="evidence" value="ECO:0007669"/>
    <property type="project" value="InterPro"/>
</dbReference>
<evidence type="ECO:0000256" key="1">
    <source>
        <dbReference type="ARBA" id="ARBA00004651"/>
    </source>
</evidence>
<comment type="subcellular location">
    <subcellularLocation>
        <location evidence="1">Cell membrane</location>
        <topology evidence="1">Multi-pass membrane protein</topology>
    </subcellularLocation>
</comment>
<dbReference type="SUPFAM" id="SSF90123">
    <property type="entry name" value="ABC transporter transmembrane region"/>
    <property type="match status" value="1"/>
</dbReference>
<evidence type="ECO:0000259" key="8">
    <source>
        <dbReference type="PROSITE" id="PS50893"/>
    </source>
</evidence>
<dbReference type="InterPro" id="IPR011527">
    <property type="entry name" value="ABC1_TM_dom"/>
</dbReference>
<dbReference type="InterPro" id="IPR039421">
    <property type="entry name" value="Type_1_exporter"/>
</dbReference>
<evidence type="ECO:0000256" key="4">
    <source>
        <dbReference type="ARBA" id="ARBA00022840"/>
    </source>
</evidence>
<protein>
    <submittedName>
        <fullName evidence="10">Putative ATP-binding cassette transporter/putative ATP-binding cassette transporter</fullName>
    </submittedName>
</protein>
<gene>
    <name evidence="10" type="ORF">EV200_104267</name>
</gene>